<dbReference type="InterPro" id="IPR003774">
    <property type="entry name" value="AlgH-like"/>
</dbReference>
<dbReference type="HAMAP" id="MF_00758">
    <property type="entry name" value="UPF0301"/>
    <property type="match status" value="1"/>
</dbReference>
<dbReference type="Proteomes" id="UP000031643">
    <property type="component" value="Chromosome"/>
</dbReference>
<dbReference type="PANTHER" id="PTHR30327:SF1">
    <property type="entry name" value="UPF0301 PROTEIN YQGE"/>
    <property type="match status" value="1"/>
</dbReference>
<proteinExistence type="inferred from homology"/>
<protein>
    <recommendedName>
        <fullName evidence="2">UPF0301 protein GL4_0998</fullName>
    </recommendedName>
</protein>
<dbReference type="GO" id="GO:0005829">
    <property type="term" value="C:cytosol"/>
    <property type="evidence" value="ECO:0007669"/>
    <property type="project" value="TreeGrafter"/>
</dbReference>
<evidence type="ECO:0000313" key="3">
    <source>
        <dbReference type="EMBL" id="BAQ16458.1"/>
    </source>
</evidence>
<dbReference type="OrthoDB" id="9807486at2"/>
<comment type="similarity">
    <text evidence="1 2">Belongs to the UPF0301 (AlgH) family.</text>
</comment>
<dbReference type="AlphaFoldDB" id="A0A0A8K0G0"/>
<name>A0A0A8K0G0_9HYPH</name>
<reference evidence="3 4" key="1">
    <citation type="submission" date="2014-09" db="EMBL/GenBank/DDBJ databases">
        <title>Genome sequencing of Methyloceanibacter caenitepidi Gela4.</title>
        <authorList>
            <person name="Takeuchi M."/>
            <person name="Susumu S."/>
            <person name="Kamagata Y."/>
            <person name="Oshima K."/>
            <person name="Hattori M."/>
            <person name="Iwasaki W."/>
        </authorList>
    </citation>
    <scope>NUCLEOTIDE SEQUENCE [LARGE SCALE GENOMIC DNA]</scope>
    <source>
        <strain evidence="3 4">Gela4</strain>
    </source>
</reference>
<dbReference type="KEGG" id="mcg:GL4_0998"/>
<organism evidence="3 4">
    <name type="scientific">Methyloceanibacter caenitepidi</name>
    <dbReference type="NCBI Taxonomy" id="1384459"/>
    <lineage>
        <taxon>Bacteria</taxon>
        <taxon>Pseudomonadati</taxon>
        <taxon>Pseudomonadota</taxon>
        <taxon>Alphaproteobacteria</taxon>
        <taxon>Hyphomicrobiales</taxon>
        <taxon>Hyphomicrobiaceae</taxon>
        <taxon>Methyloceanibacter</taxon>
    </lineage>
</organism>
<dbReference type="Pfam" id="PF02622">
    <property type="entry name" value="DUF179"/>
    <property type="match status" value="1"/>
</dbReference>
<sequence length="201" mass="21546">MDPDFHSDEEGYLDGQLLIAMPSMGDPRFSRSVIYVCAHSSEGAMGIVINQRAPNISFAELLEQLKIVPSEERISLPSALNAMDVHLGGPVETGRGFVLHSADYFKAESTLPINDSVCLTATVDILRDIAKGSGPAKALLALGYAGWAPGQLEDEIQSNGWLNCPADPELVFDPAVDRKYNRALDSLGVDPSHLVSDSGHA</sequence>
<evidence type="ECO:0000313" key="4">
    <source>
        <dbReference type="Proteomes" id="UP000031643"/>
    </source>
</evidence>
<dbReference type="EMBL" id="AP014648">
    <property type="protein sequence ID" value="BAQ16458.1"/>
    <property type="molecule type" value="Genomic_DNA"/>
</dbReference>
<dbReference type="SUPFAM" id="SSF143456">
    <property type="entry name" value="VC0467-like"/>
    <property type="match status" value="1"/>
</dbReference>
<accession>A0A0A8K0G0</accession>
<gene>
    <name evidence="3" type="ORF">GL4_0998</name>
</gene>
<keyword evidence="4" id="KW-1185">Reference proteome</keyword>
<dbReference type="HOGENOM" id="CLU_057596_1_0_5"/>
<dbReference type="PANTHER" id="PTHR30327">
    <property type="entry name" value="UNCHARACTERIZED PROTEIN YQGE"/>
    <property type="match status" value="1"/>
</dbReference>
<dbReference type="NCBIfam" id="NF001268">
    <property type="entry name" value="PRK00228.1-4"/>
    <property type="match status" value="1"/>
</dbReference>
<evidence type="ECO:0000256" key="1">
    <source>
        <dbReference type="ARBA" id="ARBA00009600"/>
    </source>
</evidence>
<dbReference type="STRING" id="1384459.GL4_0998"/>
<dbReference type="Gene3D" id="3.40.1740.10">
    <property type="entry name" value="VC0467-like"/>
    <property type="match status" value="1"/>
</dbReference>
<evidence type="ECO:0000256" key="2">
    <source>
        <dbReference type="HAMAP-Rule" id="MF_00758"/>
    </source>
</evidence>
<dbReference type="RefSeq" id="WP_045365144.1">
    <property type="nucleotide sequence ID" value="NZ_AP014648.1"/>
</dbReference>